<dbReference type="Pfam" id="PF13560">
    <property type="entry name" value="HTH_31"/>
    <property type="match status" value="1"/>
</dbReference>
<feature type="compositionally biased region" description="Polar residues" evidence="1">
    <location>
        <begin position="77"/>
        <end position="93"/>
    </location>
</feature>
<sequence>MVSDGRSAPYPLRSRLARHLRLLRDESGLTIGAVGRRLSCSGSKVSRIETGLCGITVEDAELLLDIYQVTGPRRDSSAPSTLSPTGWSASGTARTRPGRCSPCRLPTADCRLATGDWRTFLAAARLSPRR</sequence>
<reference evidence="3" key="1">
    <citation type="submission" date="2020-11" db="EMBL/GenBank/DDBJ databases">
        <title>Sequencing the genomes of 1000 actinobacteria strains.</title>
        <authorList>
            <person name="Klenk H.-P."/>
        </authorList>
    </citation>
    <scope>NUCLEOTIDE SEQUENCE</scope>
    <source>
        <strain evidence="3">DSM 45356</strain>
    </source>
</reference>
<name>A0A8J7GVM4_9ACTN</name>
<dbReference type="CDD" id="cd00093">
    <property type="entry name" value="HTH_XRE"/>
    <property type="match status" value="1"/>
</dbReference>
<gene>
    <name evidence="3" type="ORF">IW245_006584</name>
</gene>
<feature type="region of interest" description="Disordered" evidence="1">
    <location>
        <begin position="72"/>
        <end position="98"/>
    </location>
</feature>
<dbReference type="EMBL" id="JADOUF010000001">
    <property type="protein sequence ID" value="MBG6140390.1"/>
    <property type="molecule type" value="Genomic_DNA"/>
</dbReference>
<proteinExistence type="predicted"/>
<accession>A0A8J7GVM4</accession>
<feature type="domain" description="HTH cro/C1-type" evidence="2">
    <location>
        <begin position="20"/>
        <end position="74"/>
    </location>
</feature>
<evidence type="ECO:0000313" key="4">
    <source>
        <dbReference type="Proteomes" id="UP000622552"/>
    </source>
</evidence>
<evidence type="ECO:0000259" key="2">
    <source>
        <dbReference type="PROSITE" id="PS50943"/>
    </source>
</evidence>
<organism evidence="3 4">
    <name type="scientific">Longispora fulva</name>
    <dbReference type="NCBI Taxonomy" id="619741"/>
    <lineage>
        <taxon>Bacteria</taxon>
        <taxon>Bacillati</taxon>
        <taxon>Actinomycetota</taxon>
        <taxon>Actinomycetes</taxon>
        <taxon>Micromonosporales</taxon>
        <taxon>Micromonosporaceae</taxon>
        <taxon>Longispora</taxon>
    </lineage>
</organism>
<dbReference type="InterPro" id="IPR010982">
    <property type="entry name" value="Lambda_DNA-bd_dom_sf"/>
</dbReference>
<dbReference type="SMART" id="SM00530">
    <property type="entry name" value="HTH_XRE"/>
    <property type="match status" value="1"/>
</dbReference>
<evidence type="ECO:0000256" key="1">
    <source>
        <dbReference type="SAM" id="MobiDB-lite"/>
    </source>
</evidence>
<dbReference type="Proteomes" id="UP000622552">
    <property type="component" value="Unassembled WGS sequence"/>
</dbReference>
<dbReference type="InterPro" id="IPR001387">
    <property type="entry name" value="Cro/C1-type_HTH"/>
</dbReference>
<dbReference type="GO" id="GO:0003677">
    <property type="term" value="F:DNA binding"/>
    <property type="evidence" value="ECO:0007669"/>
    <property type="project" value="InterPro"/>
</dbReference>
<protein>
    <submittedName>
        <fullName evidence="3">Transcriptional regulator with XRE-family HTH domain</fullName>
    </submittedName>
</protein>
<evidence type="ECO:0000313" key="3">
    <source>
        <dbReference type="EMBL" id="MBG6140390.1"/>
    </source>
</evidence>
<dbReference type="SUPFAM" id="SSF47413">
    <property type="entry name" value="lambda repressor-like DNA-binding domains"/>
    <property type="match status" value="1"/>
</dbReference>
<comment type="caution">
    <text evidence="3">The sequence shown here is derived from an EMBL/GenBank/DDBJ whole genome shotgun (WGS) entry which is preliminary data.</text>
</comment>
<keyword evidence="4" id="KW-1185">Reference proteome</keyword>
<dbReference type="AlphaFoldDB" id="A0A8J7GVM4"/>
<dbReference type="Gene3D" id="1.10.260.40">
    <property type="entry name" value="lambda repressor-like DNA-binding domains"/>
    <property type="match status" value="1"/>
</dbReference>
<dbReference type="PROSITE" id="PS50943">
    <property type="entry name" value="HTH_CROC1"/>
    <property type="match status" value="1"/>
</dbReference>
<dbReference type="RefSeq" id="WP_197006936.1">
    <property type="nucleotide sequence ID" value="NZ_BONS01000006.1"/>
</dbReference>